<dbReference type="EMBL" id="PGCJ01000065">
    <property type="protein sequence ID" value="PLW53235.1"/>
    <property type="molecule type" value="Genomic_DNA"/>
</dbReference>
<feature type="region of interest" description="Disordered" evidence="1">
    <location>
        <begin position="1"/>
        <end position="161"/>
    </location>
</feature>
<feature type="compositionally biased region" description="Basic and acidic residues" evidence="1">
    <location>
        <begin position="50"/>
        <end position="62"/>
    </location>
</feature>
<dbReference type="AlphaFoldDB" id="A0A2N5VTB1"/>
<comment type="caution">
    <text evidence="2">The sequence shown here is derived from an EMBL/GenBank/DDBJ whole genome shotgun (WGS) entry which is preliminary data.</text>
</comment>
<proteinExistence type="predicted"/>
<name>A0A2N5VTB1_9BASI</name>
<reference evidence="2 3" key="1">
    <citation type="submission" date="2017-11" db="EMBL/GenBank/DDBJ databases">
        <title>De novo assembly and phasing of dikaryotic genomes from two isolates of Puccinia coronata f. sp. avenae, the causal agent of oat crown rust.</title>
        <authorList>
            <person name="Miller M.E."/>
            <person name="Zhang Y."/>
            <person name="Omidvar V."/>
            <person name="Sperschneider J."/>
            <person name="Schwessinger B."/>
            <person name="Raley C."/>
            <person name="Palmer J.M."/>
            <person name="Garnica D."/>
            <person name="Upadhyaya N."/>
            <person name="Rathjen J."/>
            <person name="Taylor J.M."/>
            <person name="Park R.F."/>
            <person name="Dodds P.N."/>
            <person name="Hirsch C.D."/>
            <person name="Kianian S.F."/>
            <person name="Figueroa M."/>
        </authorList>
    </citation>
    <scope>NUCLEOTIDE SEQUENCE [LARGE SCALE GENOMIC DNA]</scope>
    <source>
        <strain evidence="2">12NC29</strain>
    </source>
</reference>
<dbReference type="Proteomes" id="UP000235388">
    <property type="component" value="Unassembled WGS sequence"/>
</dbReference>
<keyword evidence="3" id="KW-1185">Reference proteome</keyword>
<feature type="compositionally biased region" description="Basic residues" evidence="1">
    <location>
        <begin position="39"/>
        <end position="49"/>
    </location>
</feature>
<evidence type="ECO:0000313" key="3">
    <source>
        <dbReference type="Proteomes" id="UP000235388"/>
    </source>
</evidence>
<organism evidence="2 3">
    <name type="scientific">Puccinia coronata f. sp. avenae</name>
    <dbReference type="NCBI Taxonomy" id="200324"/>
    <lineage>
        <taxon>Eukaryota</taxon>
        <taxon>Fungi</taxon>
        <taxon>Dikarya</taxon>
        <taxon>Basidiomycota</taxon>
        <taxon>Pucciniomycotina</taxon>
        <taxon>Pucciniomycetes</taxon>
        <taxon>Pucciniales</taxon>
        <taxon>Pucciniaceae</taxon>
        <taxon>Puccinia</taxon>
    </lineage>
</organism>
<gene>
    <name evidence="2" type="ORF">PCANC_07470</name>
</gene>
<sequence length="161" mass="17991">MAMRTRAKGKSQSANRRAATHQIVKVVIPRRPDLDRFKPANKRLLKAASRRHDDDGHHRLDADLSDGQQADPEGPTPPKKIRKVHRAASGPRPSLPESAASPQAHDEGHSREEEELPGLSEIYEPHLTKPTGSQTSPETSEEGTRRQFFRADVLFSKRNVD</sequence>
<accession>A0A2N5VTB1</accession>
<protein>
    <submittedName>
        <fullName evidence="2">Uncharacterized protein</fullName>
    </submittedName>
</protein>
<evidence type="ECO:0000256" key="1">
    <source>
        <dbReference type="SAM" id="MobiDB-lite"/>
    </source>
</evidence>
<evidence type="ECO:0000313" key="2">
    <source>
        <dbReference type="EMBL" id="PLW53235.1"/>
    </source>
</evidence>